<evidence type="ECO:0000313" key="5">
    <source>
        <dbReference type="EMBL" id="RHW35895.1"/>
    </source>
</evidence>
<dbReference type="SMART" id="SM00347">
    <property type="entry name" value="HTH_MARR"/>
    <property type="match status" value="1"/>
</dbReference>
<dbReference type="InterPro" id="IPR000835">
    <property type="entry name" value="HTH_MarR-typ"/>
</dbReference>
<sequence>MDNKELFYKMVSFTASVHRVTNELTKNAKPDSISQVQYKILEFIAVNNSTTPSEINDCLNMAFSNTSRELSKLSEKNLIEKIMDSKDRRKQSIRLSDEGKAVMSEAFAIIEARFIDRIQNASEEDLKDIEYALDTLQNKLFYP</sequence>
<dbReference type="GO" id="GO:0003700">
    <property type="term" value="F:DNA-binding transcription factor activity"/>
    <property type="evidence" value="ECO:0007669"/>
    <property type="project" value="InterPro"/>
</dbReference>
<dbReference type="OrthoDB" id="2314798at2"/>
<dbReference type="RefSeq" id="WP_118876714.1">
    <property type="nucleotide sequence ID" value="NZ_QWEI01000006.1"/>
</dbReference>
<dbReference type="CDD" id="cd00090">
    <property type="entry name" value="HTH_ARSR"/>
    <property type="match status" value="1"/>
</dbReference>
<evidence type="ECO:0000256" key="1">
    <source>
        <dbReference type="ARBA" id="ARBA00023015"/>
    </source>
</evidence>
<accession>A0A396S9V4</accession>
<keyword evidence="6" id="KW-1185">Reference proteome</keyword>
<gene>
    <name evidence="5" type="ORF">D1B33_12430</name>
</gene>
<dbReference type="InterPro" id="IPR011991">
    <property type="entry name" value="ArsR-like_HTH"/>
</dbReference>
<proteinExistence type="predicted"/>
<dbReference type="SUPFAM" id="SSF46785">
    <property type="entry name" value="Winged helix' DNA-binding domain"/>
    <property type="match status" value="1"/>
</dbReference>
<protein>
    <submittedName>
        <fullName evidence="5">MarR family transcriptional regulator</fullName>
    </submittedName>
</protein>
<name>A0A396S9V4_9BACL</name>
<evidence type="ECO:0000259" key="4">
    <source>
        <dbReference type="PROSITE" id="PS50995"/>
    </source>
</evidence>
<dbReference type="Proteomes" id="UP000265692">
    <property type="component" value="Unassembled WGS sequence"/>
</dbReference>
<comment type="caution">
    <text evidence="5">The sequence shown here is derived from an EMBL/GenBank/DDBJ whole genome shotgun (WGS) entry which is preliminary data.</text>
</comment>
<dbReference type="EMBL" id="QWEI01000006">
    <property type="protein sequence ID" value="RHW35895.1"/>
    <property type="molecule type" value="Genomic_DNA"/>
</dbReference>
<dbReference type="AlphaFoldDB" id="A0A396S9V4"/>
<keyword evidence="1" id="KW-0805">Transcription regulation</keyword>
<keyword evidence="2" id="KW-0238">DNA-binding</keyword>
<dbReference type="Gene3D" id="1.10.10.10">
    <property type="entry name" value="Winged helix-like DNA-binding domain superfamily/Winged helix DNA-binding domain"/>
    <property type="match status" value="1"/>
</dbReference>
<keyword evidence="3" id="KW-0804">Transcription</keyword>
<dbReference type="PROSITE" id="PS50995">
    <property type="entry name" value="HTH_MARR_2"/>
    <property type="match status" value="1"/>
</dbReference>
<evidence type="ECO:0000256" key="3">
    <source>
        <dbReference type="ARBA" id="ARBA00023163"/>
    </source>
</evidence>
<dbReference type="PANTHER" id="PTHR42756:SF1">
    <property type="entry name" value="TRANSCRIPTIONAL REPRESSOR OF EMRAB OPERON"/>
    <property type="match status" value="1"/>
</dbReference>
<reference evidence="5 6" key="1">
    <citation type="submission" date="2018-08" db="EMBL/GenBank/DDBJ databases">
        <title>Lysinibacillus sp. YLB-03 draft genome sequence.</title>
        <authorList>
            <person name="Yu L."/>
        </authorList>
    </citation>
    <scope>NUCLEOTIDE SEQUENCE [LARGE SCALE GENOMIC DNA]</scope>
    <source>
        <strain evidence="5 6">YLB-03</strain>
    </source>
</reference>
<evidence type="ECO:0000256" key="2">
    <source>
        <dbReference type="ARBA" id="ARBA00023125"/>
    </source>
</evidence>
<dbReference type="InterPro" id="IPR036388">
    <property type="entry name" value="WH-like_DNA-bd_sf"/>
</dbReference>
<feature type="domain" description="HTH marR-type" evidence="4">
    <location>
        <begin position="3"/>
        <end position="138"/>
    </location>
</feature>
<dbReference type="GO" id="GO:0003677">
    <property type="term" value="F:DNA binding"/>
    <property type="evidence" value="ECO:0007669"/>
    <property type="project" value="UniProtKB-KW"/>
</dbReference>
<dbReference type="PRINTS" id="PR00598">
    <property type="entry name" value="HTHMARR"/>
</dbReference>
<organism evidence="5 6">
    <name type="scientific">Ureibacillus yapensis</name>
    <dbReference type="NCBI Taxonomy" id="2304605"/>
    <lineage>
        <taxon>Bacteria</taxon>
        <taxon>Bacillati</taxon>
        <taxon>Bacillota</taxon>
        <taxon>Bacilli</taxon>
        <taxon>Bacillales</taxon>
        <taxon>Caryophanaceae</taxon>
        <taxon>Ureibacillus</taxon>
    </lineage>
</organism>
<evidence type="ECO:0000313" key="6">
    <source>
        <dbReference type="Proteomes" id="UP000265692"/>
    </source>
</evidence>
<dbReference type="PANTHER" id="PTHR42756">
    <property type="entry name" value="TRANSCRIPTIONAL REGULATOR, MARR"/>
    <property type="match status" value="1"/>
</dbReference>
<dbReference type="InterPro" id="IPR036390">
    <property type="entry name" value="WH_DNA-bd_sf"/>
</dbReference>
<dbReference type="Pfam" id="PF12802">
    <property type="entry name" value="MarR_2"/>
    <property type="match status" value="1"/>
</dbReference>